<feature type="chain" id="PRO_5026082632" evidence="2">
    <location>
        <begin position="22"/>
        <end position="180"/>
    </location>
</feature>
<evidence type="ECO:0000313" key="4">
    <source>
        <dbReference type="Proteomes" id="UP000800041"/>
    </source>
</evidence>
<reference evidence="3" key="1">
    <citation type="journal article" date="2020" name="Stud. Mycol.">
        <title>101 Dothideomycetes genomes: a test case for predicting lifestyles and emergence of pathogens.</title>
        <authorList>
            <person name="Haridas S."/>
            <person name="Albert R."/>
            <person name="Binder M."/>
            <person name="Bloem J."/>
            <person name="Labutti K."/>
            <person name="Salamov A."/>
            <person name="Andreopoulos B."/>
            <person name="Baker S."/>
            <person name="Barry K."/>
            <person name="Bills G."/>
            <person name="Bluhm B."/>
            <person name="Cannon C."/>
            <person name="Castanera R."/>
            <person name="Culley D."/>
            <person name="Daum C."/>
            <person name="Ezra D."/>
            <person name="Gonzalez J."/>
            <person name="Henrissat B."/>
            <person name="Kuo A."/>
            <person name="Liang C."/>
            <person name="Lipzen A."/>
            <person name="Lutzoni F."/>
            <person name="Magnuson J."/>
            <person name="Mondo S."/>
            <person name="Nolan M."/>
            <person name="Ohm R."/>
            <person name="Pangilinan J."/>
            <person name="Park H.-J."/>
            <person name="Ramirez L."/>
            <person name="Alfaro M."/>
            <person name="Sun H."/>
            <person name="Tritt A."/>
            <person name="Yoshinaga Y."/>
            <person name="Zwiers L.-H."/>
            <person name="Turgeon B."/>
            <person name="Goodwin S."/>
            <person name="Spatafora J."/>
            <person name="Crous P."/>
            <person name="Grigoriev I."/>
        </authorList>
    </citation>
    <scope>NUCLEOTIDE SEQUENCE</scope>
    <source>
        <strain evidence="3">CBS 113979</strain>
    </source>
</reference>
<dbReference type="EMBL" id="ML977202">
    <property type="protein sequence ID" value="KAF1981295.1"/>
    <property type="molecule type" value="Genomic_DNA"/>
</dbReference>
<organism evidence="3 4">
    <name type="scientific">Aulographum hederae CBS 113979</name>
    <dbReference type="NCBI Taxonomy" id="1176131"/>
    <lineage>
        <taxon>Eukaryota</taxon>
        <taxon>Fungi</taxon>
        <taxon>Dikarya</taxon>
        <taxon>Ascomycota</taxon>
        <taxon>Pezizomycotina</taxon>
        <taxon>Dothideomycetes</taxon>
        <taxon>Pleosporomycetidae</taxon>
        <taxon>Aulographales</taxon>
        <taxon>Aulographaceae</taxon>
    </lineage>
</organism>
<feature type="region of interest" description="Disordered" evidence="1">
    <location>
        <begin position="160"/>
        <end position="180"/>
    </location>
</feature>
<dbReference type="OrthoDB" id="2910287at2759"/>
<name>A0A6G1GK24_9PEZI</name>
<dbReference type="Proteomes" id="UP000800041">
    <property type="component" value="Unassembled WGS sequence"/>
</dbReference>
<accession>A0A6G1GK24</accession>
<protein>
    <submittedName>
        <fullName evidence="3">Uncharacterized protein</fullName>
    </submittedName>
</protein>
<evidence type="ECO:0000313" key="3">
    <source>
        <dbReference type="EMBL" id="KAF1981295.1"/>
    </source>
</evidence>
<keyword evidence="2" id="KW-0732">Signal</keyword>
<keyword evidence="4" id="KW-1185">Reference proteome</keyword>
<sequence>MPSPTLLTSAAVLLFLALTTASTIPVQPIDPSLNTTTHLNLPRDLLHTAPPGTPHASGWGTGPPGFVYYCSSPGWHGRCRFEHPHKSVCNTILDWETNYYLNISSFKPAPRTCCTIFDRPDCPDNGGKKQLVKFPGFGDLRRNGWDDKIRSYRCGFPFPFPDPMDQGETQTSDMGSQSPE</sequence>
<evidence type="ECO:0000256" key="1">
    <source>
        <dbReference type="SAM" id="MobiDB-lite"/>
    </source>
</evidence>
<dbReference type="AlphaFoldDB" id="A0A6G1GK24"/>
<evidence type="ECO:0000256" key="2">
    <source>
        <dbReference type="SAM" id="SignalP"/>
    </source>
</evidence>
<feature type="signal peptide" evidence="2">
    <location>
        <begin position="1"/>
        <end position="21"/>
    </location>
</feature>
<proteinExistence type="predicted"/>
<feature type="compositionally biased region" description="Polar residues" evidence="1">
    <location>
        <begin position="167"/>
        <end position="180"/>
    </location>
</feature>
<gene>
    <name evidence="3" type="ORF">K402DRAFT_467641</name>
</gene>